<proteinExistence type="predicted"/>
<protein>
    <submittedName>
        <fullName evidence="3">ABC transporter substrate-binding protein</fullName>
    </submittedName>
</protein>
<evidence type="ECO:0000313" key="3">
    <source>
        <dbReference type="EMBL" id="MFC0392188.1"/>
    </source>
</evidence>
<dbReference type="InterPro" id="IPR006059">
    <property type="entry name" value="SBP"/>
</dbReference>
<feature type="region of interest" description="Disordered" evidence="1">
    <location>
        <begin position="1"/>
        <end position="22"/>
    </location>
</feature>
<evidence type="ECO:0000313" key="4">
    <source>
        <dbReference type="Proteomes" id="UP001589818"/>
    </source>
</evidence>
<comment type="caution">
    <text evidence="3">The sequence shown here is derived from an EMBL/GenBank/DDBJ whole genome shotgun (WGS) entry which is preliminary data.</text>
</comment>
<dbReference type="SUPFAM" id="SSF53850">
    <property type="entry name" value="Periplasmic binding protein-like II"/>
    <property type="match status" value="1"/>
</dbReference>
<dbReference type="PANTHER" id="PTHR43649">
    <property type="entry name" value="ARABINOSE-BINDING PROTEIN-RELATED"/>
    <property type="match status" value="1"/>
</dbReference>
<keyword evidence="2" id="KW-0472">Membrane</keyword>
<dbReference type="Proteomes" id="UP001589818">
    <property type="component" value="Unassembled WGS sequence"/>
</dbReference>
<dbReference type="Gene3D" id="3.40.190.10">
    <property type="entry name" value="Periplasmic binding protein-like II"/>
    <property type="match status" value="1"/>
</dbReference>
<evidence type="ECO:0000256" key="1">
    <source>
        <dbReference type="SAM" id="MobiDB-lite"/>
    </source>
</evidence>
<keyword evidence="2" id="KW-1133">Transmembrane helix</keyword>
<organism evidence="3 4">
    <name type="scientific">Paenibacillus mendelii</name>
    <dbReference type="NCBI Taxonomy" id="206163"/>
    <lineage>
        <taxon>Bacteria</taxon>
        <taxon>Bacillati</taxon>
        <taxon>Bacillota</taxon>
        <taxon>Bacilli</taxon>
        <taxon>Bacillales</taxon>
        <taxon>Paenibacillaceae</taxon>
        <taxon>Paenibacillus</taxon>
    </lineage>
</organism>
<keyword evidence="4" id="KW-1185">Reference proteome</keyword>
<dbReference type="Pfam" id="PF13416">
    <property type="entry name" value="SBP_bac_8"/>
    <property type="match status" value="1"/>
</dbReference>
<dbReference type="RefSeq" id="WP_204819302.1">
    <property type="nucleotide sequence ID" value="NZ_JANHOF010000003.1"/>
</dbReference>
<keyword evidence="2" id="KW-0812">Transmembrane</keyword>
<feature type="transmembrane region" description="Helical" evidence="2">
    <location>
        <begin position="46"/>
        <end position="67"/>
    </location>
</feature>
<dbReference type="PANTHER" id="PTHR43649:SF12">
    <property type="entry name" value="DIACETYLCHITOBIOSE BINDING PROTEIN DASA"/>
    <property type="match status" value="1"/>
</dbReference>
<reference evidence="3 4" key="1">
    <citation type="submission" date="2024-09" db="EMBL/GenBank/DDBJ databases">
        <authorList>
            <person name="Sun Q."/>
            <person name="Mori K."/>
        </authorList>
    </citation>
    <scope>NUCLEOTIDE SEQUENCE [LARGE SCALE GENOMIC DNA]</scope>
    <source>
        <strain evidence="3 4">CCM 4839</strain>
    </source>
</reference>
<dbReference type="InterPro" id="IPR050490">
    <property type="entry name" value="Bact_solute-bd_prot1"/>
</dbReference>
<name>A0ABV6JC35_9BACL</name>
<dbReference type="EMBL" id="JBHLVF010000017">
    <property type="protein sequence ID" value="MFC0392188.1"/>
    <property type="molecule type" value="Genomic_DNA"/>
</dbReference>
<accession>A0ABV6JC35</accession>
<evidence type="ECO:0000256" key="2">
    <source>
        <dbReference type="SAM" id="Phobius"/>
    </source>
</evidence>
<sequence>MNGPEQDWEGRLAGKPPITNGFTSKLERKVRERIRMRSNERNERKSPFRAVAAVLSITLLLGCGWWFRDDLKEMIGQGQSKDALASIYNDPLADQEATLKVLLLDYVNFDNIKKPFIIRHPSVRIETAVASGEILQDPARYSEWIATENADLLMLPMNKFMELAASGKLKAIDSLIKKSEFDLEAIHKPLVDLLRIAGGGELYGLPVEFGARSLFVNKTLFAKYNIPLPDENATLDDILKLAARFEGKDTAGLTTSTRGNPYELARIIGQSSGLKTLAFDKDRVSALVQTDGWEQVWQQVSDGFIGGWIQSPEELDWSKGSISMSEIMKNDLFAQGKAAMSLSDSSYYHSLIDEENRLKGKLGFDWMTSSFKMDPTATNQAEYLETNFVYAISATTNNEDAAWEMLRFTAGPEIAARFDQSSHYGGKLLGRVSAMKSQPKEKWGGFYAMQPNPANVAAELTLQTDSRYGEAANLLRKSSSEQFLNVVKGTKSVDQALAELQTELNASLGKLGKKGESQ</sequence>
<gene>
    <name evidence="3" type="ORF">ACFFJ8_12525</name>
</gene>